<proteinExistence type="predicted"/>
<reference evidence="1 2" key="1">
    <citation type="submission" date="2015-09" db="EMBL/GenBank/DDBJ databases">
        <title>Draft genome sequence of Kouleothrix aurantiaca JCM 19913.</title>
        <authorList>
            <person name="Hemp J."/>
        </authorList>
    </citation>
    <scope>NUCLEOTIDE SEQUENCE [LARGE SCALE GENOMIC DNA]</scope>
    <source>
        <strain evidence="1 2">COM-B</strain>
    </source>
</reference>
<dbReference type="Proteomes" id="UP000050509">
    <property type="component" value="Unassembled WGS sequence"/>
</dbReference>
<accession>A0A0P9DE54</accession>
<evidence type="ECO:0000313" key="1">
    <source>
        <dbReference type="EMBL" id="KPV53970.1"/>
    </source>
</evidence>
<evidence type="ECO:0000313" key="2">
    <source>
        <dbReference type="Proteomes" id="UP000050509"/>
    </source>
</evidence>
<gene>
    <name evidence="1" type="ORF">SE17_06540</name>
</gene>
<organism evidence="1 2">
    <name type="scientific">Kouleothrix aurantiaca</name>
    <dbReference type="NCBI Taxonomy" id="186479"/>
    <lineage>
        <taxon>Bacteria</taxon>
        <taxon>Bacillati</taxon>
        <taxon>Chloroflexota</taxon>
        <taxon>Chloroflexia</taxon>
        <taxon>Chloroflexales</taxon>
        <taxon>Roseiflexineae</taxon>
        <taxon>Roseiflexaceae</taxon>
        <taxon>Kouleothrix</taxon>
    </lineage>
</organism>
<keyword evidence="2" id="KW-1185">Reference proteome</keyword>
<dbReference type="EMBL" id="LJCR01000140">
    <property type="protein sequence ID" value="KPV53970.1"/>
    <property type="molecule type" value="Genomic_DNA"/>
</dbReference>
<protein>
    <submittedName>
        <fullName evidence="1">Uncharacterized protein</fullName>
    </submittedName>
</protein>
<name>A0A0P9DE54_9CHLR</name>
<comment type="caution">
    <text evidence="1">The sequence shown here is derived from an EMBL/GenBank/DDBJ whole genome shotgun (WGS) entry which is preliminary data.</text>
</comment>
<dbReference type="AlphaFoldDB" id="A0A0P9DE54"/>
<sequence>MLPPVLSLLAQRGETSAHILLAELDPAGVPERQLAISQSTRYRQRQAAGAQLLALLTQEHAVHS</sequence>